<feature type="transmembrane region" description="Helical" evidence="5">
    <location>
        <begin position="196"/>
        <end position="216"/>
    </location>
</feature>
<feature type="domain" description="O-antigen ligase-related" evidence="6">
    <location>
        <begin position="181"/>
        <end position="346"/>
    </location>
</feature>
<accession>A0A7W6C512</accession>
<feature type="transmembrane region" description="Helical" evidence="5">
    <location>
        <begin position="77"/>
        <end position="97"/>
    </location>
</feature>
<proteinExistence type="predicted"/>
<evidence type="ECO:0000256" key="3">
    <source>
        <dbReference type="ARBA" id="ARBA00022989"/>
    </source>
</evidence>
<evidence type="ECO:0000259" key="6">
    <source>
        <dbReference type="Pfam" id="PF04932"/>
    </source>
</evidence>
<dbReference type="GO" id="GO:0016874">
    <property type="term" value="F:ligase activity"/>
    <property type="evidence" value="ECO:0007669"/>
    <property type="project" value="UniProtKB-KW"/>
</dbReference>
<keyword evidence="8" id="KW-1185">Reference proteome</keyword>
<keyword evidence="2 5" id="KW-0812">Transmembrane</keyword>
<evidence type="ECO:0000256" key="4">
    <source>
        <dbReference type="ARBA" id="ARBA00023136"/>
    </source>
</evidence>
<evidence type="ECO:0000256" key="5">
    <source>
        <dbReference type="SAM" id="Phobius"/>
    </source>
</evidence>
<reference evidence="7 8" key="1">
    <citation type="submission" date="2020-08" db="EMBL/GenBank/DDBJ databases">
        <title>Genomic Encyclopedia of Type Strains, Phase IV (KMG-IV): sequencing the most valuable type-strain genomes for metagenomic binning, comparative biology and taxonomic classification.</title>
        <authorList>
            <person name="Goeker M."/>
        </authorList>
    </citation>
    <scope>NUCLEOTIDE SEQUENCE [LARGE SCALE GENOMIC DNA]</scope>
    <source>
        <strain evidence="7 8">DSM 26438</strain>
    </source>
</reference>
<protein>
    <submittedName>
        <fullName evidence="7">O-antigen ligase</fullName>
    </submittedName>
</protein>
<organism evidence="7 8">
    <name type="scientific">Rhizobium skierniewicense</name>
    <dbReference type="NCBI Taxonomy" id="984260"/>
    <lineage>
        <taxon>Bacteria</taxon>
        <taxon>Pseudomonadati</taxon>
        <taxon>Pseudomonadota</taxon>
        <taxon>Alphaproteobacteria</taxon>
        <taxon>Hyphomicrobiales</taxon>
        <taxon>Rhizobiaceae</taxon>
        <taxon>Rhizobium/Agrobacterium group</taxon>
        <taxon>Rhizobium</taxon>
    </lineage>
</organism>
<evidence type="ECO:0000313" key="8">
    <source>
        <dbReference type="Proteomes" id="UP000565286"/>
    </source>
</evidence>
<dbReference type="EMBL" id="JACIDV010000001">
    <property type="protein sequence ID" value="MBB3944589.1"/>
    <property type="molecule type" value="Genomic_DNA"/>
</dbReference>
<feature type="transmembrane region" description="Helical" evidence="5">
    <location>
        <begin position="221"/>
        <end position="239"/>
    </location>
</feature>
<gene>
    <name evidence="7" type="ORF">GGQ73_000512</name>
</gene>
<feature type="transmembrane region" description="Helical" evidence="5">
    <location>
        <begin position="22"/>
        <end position="38"/>
    </location>
</feature>
<keyword evidence="4 5" id="KW-0472">Membrane</keyword>
<dbReference type="Proteomes" id="UP000565286">
    <property type="component" value="Unassembled WGS sequence"/>
</dbReference>
<sequence>MTALVSALWLVMMSVTLVESDAYRYAALGLIIAFAFFVPGPKNLLLRDWLAILCIVAGGAALLRFLLLLIVTGEKGASEWLYAFPLLFPILGVAFAGSWKMVRGIVAIFFSLALILLLLSTRFTDALTGERIFPLFHHNPIHGAVGCGFLVIGAFYWMSHQYEVGSSKAFRSFATVVGTAVIALALFNVWGSKSKGVWLALIPAFVMLVPTTLMFLRKKEVILTMVAGVLLLGVSVYAVRENIAEVAGPTVDSVATVVAELDSGRSFSSIFKEAIESSSTPVTFDERLQLWSNASEVIAVAPFFGSGNHWLTIWHTTRYASIPYTLMHNGYLEILIRHGFLGLAIYGLIFVASLSRVFRASRLGFISKCAFSCYLVCAVYFAFTILSNSNNRLAMGESYALLFSAVCFACTIRMTSTPQTTGQAMQDDARGAAADRVDLRKQTLA</sequence>
<evidence type="ECO:0000256" key="2">
    <source>
        <dbReference type="ARBA" id="ARBA00022692"/>
    </source>
</evidence>
<feature type="transmembrane region" description="Helical" evidence="5">
    <location>
        <begin position="50"/>
        <end position="71"/>
    </location>
</feature>
<feature type="transmembrane region" description="Helical" evidence="5">
    <location>
        <begin position="398"/>
        <end position="416"/>
    </location>
</feature>
<keyword evidence="7" id="KW-0436">Ligase</keyword>
<evidence type="ECO:0000313" key="7">
    <source>
        <dbReference type="EMBL" id="MBB3944589.1"/>
    </source>
</evidence>
<feature type="transmembrane region" description="Helical" evidence="5">
    <location>
        <begin position="141"/>
        <end position="158"/>
    </location>
</feature>
<name>A0A7W6C512_9HYPH</name>
<comment type="subcellular location">
    <subcellularLocation>
        <location evidence="1">Membrane</location>
        <topology evidence="1">Multi-pass membrane protein</topology>
    </subcellularLocation>
</comment>
<dbReference type="Pfam" id="PF04932">
    <property type="entry name" value="Wzy_C"/>
    <property type="match status" value="1"/>
</dbReference>
<feature type="transmembrane region" description="Helical" evidence="5">
    <location>
        <begin position="334"/>
        <end position="353"/>
    </location>
</feature>
<dbReference type="GO" id="GO:0016020">
    <property type="term" value="C:membrane"/>
    <property type="evidence" value="ECO:0007669"/>
    <property type="project" value="UniProtKB-SubCell"/>
</dbReference>
<keyword evidence="3 5" id="KW-1133">Transmembrane helix</keyword>
<dbReference type="RefSeq" id="WP_252094096.1">
    <property type="nucleotide sequence ID" value="NZ_JACIDV010000001.1"/>
</dbReference>
<feature type="transmembrane region" description="Helical" evidence="5">
    <location>
        <begin position="365"/>
        <end position="386"/>
    </location>
</feature>
<feature type="transmembrane region" description="Helical" evidence="5">
    <location>
        <begin position="170"/>
        <end position="190"/>
    </location>
</feature>
<evidence type="ECO:0000256" key="1">
    <source>
        <dbReference type="ARBA" id="ARBA00004141"/>
    </source>
</evidence>
<feature type="transmembrane region" description="Helical" evidence="5">
    <location>
        <begin position="104"/>
        <end position="121"/>
    </location>
</feature>
<comment type="caution">
    <text evidence="7">The sequence shown here is derived from an EMBL/GenBank/DDBJ whole genome shotgun (WGS) entry which is preliminary data.</text>
</comment>
<dbReference type="AlphaFoldDB" id="A0A7W6C512"/>
<dbReference type="InterPro" id="IPR007016">
    <property type="entry name" value="O-antigen_ligase-rel_domated"/>
</dbReference>